<dbReference type="InterPro" id="IPR026674">
    <property type="entry name" value="FLACC1"/>
</dbReference>
<gene>
    <name evidence="2" type="ORF">ElyMa_000710600</name>
</gene>
<dbReference type="PANTHER" id="PTHR21707">
    <property type="entry name" value="FLAGELLUM-ASSOCIATED COILED-COIL DOMAIN-CONTAINING PROTEIN 1"/>
    <property type="match status" value="1"/>
</dbReference>
<evidence type="ECO:0000313" key="2">
    <source>
        <dbReference type="EMBL" id="GFR86037.1"/>
    </source>
</evidence>
<feature type="coiled-coil region" evidence="1">
    <location>
        <begin position="59"/>
        <end position="152"/>
    </location>
</feature>
<evidence type="ECO:0000313" key="3">
    <source>
        <dbReference type="Proteomes" id="UP000762676"/>
    </source>
</evidence>
<accession>A0AAV4GJZ4</accession>
<comment type="caution">
    <text evidence="2">The sequence shown here is derived from an EMBL/GenBank/DDBJ whole genome shotgun (WGS) entry which is preliminary data.</text>
</comment>
<dbReference type="EMBL" id="BMAT01001462">
    <property type="protein sequence ID" value="GFR86037.1"/>
    <property type="molecule type" value="Genomic_DNA"/>
</dbReference>
<dbReference type="PANTHER" id="PTHR21707:SF42">
    <property type="entry name" value="FLAGELLUM-ASSOCIATED COILED-COIL DOMAIN-CONTAINING PROTEIN 1"/>
    <property type="match status" value="1"/>
</dbReference>
<feature type="coiled-coil region" evidence="1">
    <location>
        <begin position="234"/>
        <end position="261"/>
    </location>
</feature>
<protein>
    <submittedName>
        <fullName evidence="2">Amyotrophic lateral sclerosis 2 chromosomal region candidate gene 12 protein homolog</fullName>
    </submittedName>
</protein>
<reference evidence="2 3" key="1">
    <citation type="journal article" date="2021" name="Elife">
        <title>Chloroplast acquisition without the gene transfer in kleptoplastic sea slugs, Plakobranchus ocellatus.</title>
        <authorList>
            <person name="Maeda T."/>
            <person name="Takahashi S."/>
            <person name="Yoshida T."/>
            <person name="Shimamura S."/>
            <person name="Takaki Y."/>
            <person name="Nagai Y."/>
            <person name="Toyoda A."/>
            <person name="Suzuki Y."/>
            <person name="Arimoto A."/>
            <person name="Ishii H."/>
            <person name="Satoh N."/>
            <person name="Nishiyama T."/>
            <person name="Hasebe M."/>
            <person name="Maruyama T."/>
            <person name="Minagawa J."/>
            <person name="Obokata J."/>
            <person name="Shigenobu S."/>
        </authorList>
    </citation>
    <scope>NUCLEOTIDE SEQUENCE [LARGE SCALE GENOMIC DNA]</scope>
</reference>
<proteinExistence type="predicted"/>
<evidence type="ECO:0000256" key="1">
    <source>
        <dbReference type="SAM" id="Coils"/>
    </source>
</evidence>
<dbReference type="AlphaFoldDB" id="A0AAV4GJZ4"/>
<keyword evidence="3" id="KW-1185">Reference proteome</keyword>
<dbReference type="Proteomes" id="UP000762676">
    <property type="component" value="Unassembled WGS sequence"/>
</dbReference>
<organism evidence="2 3">
    <name type="scientific">Elysia marginata</name>
    <dbReference type="NCBI Taxonomy" id="1093978"/>
    <lineage>
        <taxon>Eukaryota</taxon>
        <taxon>Metazoa</taxon>
        <taxon>Spiralia</taxon>
        <taxon>Lophotrochozoa</taxon>
        <taxon>Mollusca</taxon>
        <taxon>Gastropoda</taxon>
        <taxon>Heterobranchia</taxon>
        <taxon>Euthyneura</taxon>
        <taxon>Panpulmonata</taxon>
        <taxon>Sacoglossa</taxon>
        <taxon>Placobranchoidea</taxon>
        <taxon>Plakobranchidae</taxon>
        <taxon>Elysia</taxon>
    </lineage>
</organism>
<sequence length="441" mass="51458">MLCVSLPCITFKGRKGPGYILSRSKTKCHVTIKDEFFDPILDEVDRKKPHADPERDNLIAQLQQQISDLTLYLEEERLNHRQTKQKAEEYLRDRVDQMTSQHQDNVRELEERHREDMLKQQRQLDEEHREVQTTLEKQINRMSKEIEFLQGAFESYKSTLHTETTDKWNSREEDMKLAHFNDKQQALHDLKTRLMQERNQERLALTRDHQKAMDSLRKENKKETDGLIKRFSDAAANLERLKKTTAELDEVKEQLGQVTADYNTTCQSLANTTRQLTDTKVRLMEFEELFQQKVAQVDDQYRLKLQELRSQNTELKRLFVQKCGELFDEKTNSDLQTTERVKTARETMESLIKSKQRAKVNLAVGGPNVEDKIRGGKTRPVSAPGTRLETEAAHITAGETVDKSKQREFISPEINLDPVPETEVLRAELFPSESKTKTEDD</sequence>
<dbReference type="GO" id="GO:0005737">
    <property type="term" value="C:cytoplasm"/>
    <property type="evidence" value="ECO:0007669"/>
    <property type="project" value="TreeGrafter"/>
</dbReference>
<name>A0AAV4GJZ4_9GAST</name>
<keyword evidence="1" id="KW-0175">Coiled coil</keyword>